<keyword evidence="5" id="KW-0762">Sugar transport</keyword>
<keyword evidence="9 14" id="KW-0472">Membrane</keyword>
<comment type="subunit">
    <text evidence="2">Homodimer.</text>
</comment>
<feature type="transmembrane region" description="Helical" evidence="14">
    <location>
        <begin position="41"/>
        <end position="59"/>
    </location>
</feature>
<feature type="transmembrane region" description="Helical" evidence="14">
    <location>
        <begin position="155"/>
        <end position="177"/>
    </location>
</feature>
<evidence type="ECO:0000256" key="2">
    <source>
        <dbReference type="ARBA" id="ARBA00011738"/>
    </source>
</evidence>
<keyword evidence="7 14" id="KW-0812">Transmembrane</keyword>
<keyword evidence="8 14" id="KW-1133">Transmembrane helix</keyword>
<gene>
    <name evidence="15" type="ORF">H9901_01160</name>
</gene>
<evidence type="ECO:0000256" key="1">
    <source>
        <dbReference type="ARBA" id="ARBA00004651"/>
    </source>
</evidence>
<protein>
    <recommendedName>
        <fullName evidence="12">Ascorbate-specific PTS system EIIC component</fullName>
    </recommendedName>
    <alternativeName>
        <fullName evidence="13">Ascorbate-specific permease IIC component UlaA</fullName>
    </alternativeName>
</protein>
<feature type="transmembrane region" description="Helical" evidence="14">
    <location>
        <begin position="328"/>
        <end position="354"/>
    </location>
</feature>
<feature type="transmembrane region" description="Helical" evidence="14">
    <location>
        <begin position="375"/>
        <end position="399"/>
    </location>
</feature>
<evidence type="ECO:0000256" key="5">
    <source>
        <dbReference type="ARBA" id="ARBA00022597"/>
    </source>
</evidence>
<reference evidence="15" key="1">
    <citation type="journal article" date="2021" name="PeerJ">
        <title>Extensive microbial diversity within the chicken gut microbiome revealed by metagenomics and culture.</title>
        <authorList>
            <person name="Gilroy R."/>
            <person name="Ravi A."/>
            <person name="Getino M."/>
            <person name="Pursley I."/>
            <person name="Horton D.L."/>
            <person name="Alikhan N.F."/>
            <person name="Baker D."/>
            <person name="Gharbi K."/>
            <person name="Hall N."/>
            <person name="Watson M."/>
            <person name="Adriaenssens E.M."/>
            <person name="Foster-Nyarko E."/>
            <person name="Jarju S."/>
            <person name="Secka A."/>
            <person name="Antonio M."/>
            <person name="Oren A."/>
            <person name="Chaudhuri R.R."/>
            <person name="La Ragione R."/>
            <person name="Hildebrand F."/>
            <person name="Pallen M.J."/>
        </authorList>
    </citation>
    <scope>NUCLEOTIDE SEQUENCE</scope>
    <source>
        <strain evidence="15">F6-6636</strain>
    </source>
</reference>
<dbReference type="InterPro" id="IPR004703">
    <property type="entry name" value="PTS_sugar-sp_permease"/>
</dbReference>
<evidence type="ECO:0000256" key="14">
    <source>
        <dbReference type="SAM" id="Phobius"/>
    </source>
</evidence>
<evidence type="ECO:0000313" key="16">
    <source>
        <dbReference type="Proteomes" id="UP000777303"/>
    </source>
</evidence>
<dbReference type="Proteomes" id="UP000777303">
    <property type="component" value="Unassembled WGS sequence"/>
</dbReference>
<keyword evidence="6" id="KW-0598">Phosphotransferase system</keyword>
<comment type="caution">
    <text evidence="15">The sequence shown here is derived from an EMBL/GenBank/DDBJ whole genome shotgun (WGS) entry which is preliminary data.</text>
</comment>
<comment type="similarity">
    <text evidence="11">Belongs to the UlaA family.</text>
</comment>
<comment type="subcellular location">
    <subcellularLocation>
        <location evidence="1">Cell membrane</location>
        <topology evidence="1">Multi-pass membrane protein</topology>
    </subcellularLocation>
</comment>
<comment type="function">
    <text evidence="10">The phosphoenolpyruvate-dependent sugar phosphotransferase system (sugar PTS), a major carbohydrate active transport system, catalyzes the phosphorylation of incoming sugar substrates concomitantly with their translocation across the cell membrane. The enzyme II UlaABC PTS system is involved in ascorbate transport.</text>
</comment>
<feature type="transmembrane region" description="Helical" evidence="14">
    <location>
        <begin position="405"/>
        <end position="428"/>
    </location>
</feature>
<evidence type="ECO:0000256" key="4">
    <source>
        <dbReference type="ARBA" id="ARBA00022475"/>
    </source>
</evidence>
<dbReference type="PANTHER" id="PTHR33843">
    <property type="entry name" value="ASCORBATE-SPECIFIC PTS SYSTEM EIIC COMPONENT"/>
    <property type="match status" value="1"/>
</dbReference>
<reference evidence="15" key="2">
    <citation type="submission" date="2021-04" db="EMBL/GenBank/DDBJ databases">
        <authorList>
            <person name="Gilroy R."/>
        </authorList>
    </citation>
    <scope>NUCLEOTIDE SEQUENCE</scope>
    <source>
        <strain evidence="15">F6-6636</strain>
    </source>
</reference>
<keyword evidence="3" id="KW-0813">Transport</keyword>
<keyword evidence="4" id="KW-1003">Cell membrane</keyword>
<evidence type="ECO:0000256" key="9">
    <source>
        <dbReference type="ARBA" id="ARBA00023136"/>
    </source>
</evidence>
<evidence type="ECO:0000256" key="12">
    <source>
        <dbReference type="ARBA" id="ARBA00039702"/>
    </source>
</evidence>
<feature type="transmembrane region" description="Helical" evidence="14">
    <location>
        <begin position="265"/>
        <end position="298"/>
    </location>
</feature>
<evidence type="ECO:0000313" key="15">
    <source>
        <dbReference type="EMBL" id="MBU3851307.1"/>
    </source>
</evidence>
<evidence type="ECO:0000256" key="10">
    <source>
        <dbReference type="ARBA" id="ARBA00037387"/>
    </source>
</evidence>
<feature type="transmembrane region" description="Helical" evidence="14">
    <location>
        <begin position="6"/>
        <end position="29"/>
    </location>
</feature>
<dbReference type="Pfam" id="PF03611">
    <property type="entry name" value="EIIC-GAT"/>
    <property type="match status" value="1"/>
</dbReference>
<dbReference type="GO" id="GO:0009401">
    <property type="term" value="P:phosphoenolpyruvate-dependent sugar phosphotransferase system"/>
    <property type="evidence" value="ECO:0007669"/>
    <property type="project" value="UniProtKB-KW"/>
</dbReference>
<evidence type="ECO:0000256" key="6">
    <source>
        <dbReference type="ARBA" id="ARBA00022683"/>
    </source>
</evidence>
<dbReference type="GO" id="GO:0005886">
    <property type="term" value="C:plasma membrane"/>
    <property type="evidence" value="ECO:0007669"/>
    <property type="project" value="UniProtKB-SubCell"/>
</dbReference>
<dbReference type="AlphaFoldDB" id="A0A948TJ22"/>
<dbReference type="EMBL" id="JAHLFS010000017">
    <property type="protein sequence ID" value="MBU3851307.1"/>
    <property type="molecule type" value="Genomic_DNA"/>
</dbReference>
<feature type="transmembrane region" description="Helical" evidence="14">
    <location>
        <begin position="95"/>
        <end position="113"/>
    </location>
</feature>
<feature type="transmembrane region" description="Helical" evidence="14">
    <location>
        <begin position="230"/>
        <end position="253"/>
    </location>
</feature>
<evidence type="ECO:0000256" key="7">
    <source>
        <dbReference type="ARBA" id="ARBA00022692"/>
    </source>
</evidence>
<sequence>MNVIKFIVYQVLSNETLFLGIIALIGLLFQRKNLSETVKGVVHTIVGFAILMAGVNILINSLSPVITKLNATWHVHGVLPTNDAAFGIVMHFNQIANDVILTFILAFIIHLFLVKITPGKLFKNVYLMAQMMLYLAAFLNVTIPTVLHTNNWETVIIGAVLSALYLTYSPAITRYLARHWMHDTTLGFMDQVGAIIAHYVGKWCGSRDPQQDADNMRLPKWASMFKDDTVMLFFVMPLIFIGIGLAVGPHGIQQLMGHTATNNNWIIWLILQGINFTAGIVILMYGVNMFIAAIVPAFKGISEKLLPGAIPALGAPTIFPYSPMGGMFGFLGSSIGCILVTILTITCHAPVIVFPSPIIMYFDGMVMGIFGNKAGGWRGALAAGFVTGMISSAAVILFYPLTGKMFGSGLTWSNIDYAVVWMPILYLLKGIRMLILHI</sequence>
<proteinExistence type="inferred from homology"/>
<feature type="transmembrane region" description="Helical" evidence="14">
    <location>
        <begin position="125"/>
        <end position="143"/>
    </location>
</feature>
<evidence type="ECO:0000256" key="11">
    <source>
        <dbReference type="ARBA" id="ARBA00038218"/>
    </source>
</evidence>
<name>A0A948TJ22_9LACO</name>
<accession>A0A948TJ22</accession>
<evidence type="ECO:0000256" key="13">
    <source>
        <dbReference type="ARBA" id="ARBA00042859"/>
    </source>
</evidence>
<dbReference type="InterPro" id="IPR051562">
    <property type="entry name" value="Ascorbate-PTS_EIIC"/>
</dbReference>
<evidence type="ECO:0000256" key="3">
    <source>
        <dbReference type="ARBA" id="ARBA00022448"/>
    </source>
</evidence>
<dbReference type="PANTHER" id="PTHR33843:SF4">
    <property type="entry name" value="ASCORBATE-SPECIFIC PTS SYSTEM EIIC COMPONENT"/>
    <property type="match status" value="1"/>
</dbReference>
<organism evidence="15 16">
    <name type="scientific">Candidatus Paralactobacillus gallistercoris</name>
    <dbReference type="NCBI Taxonomy" id="2838724"/>
    <lineage>
        <taxon>Bacteria</taxon>
        <taxon>Bacillati</taxon>
        <taxon>Bacillota</taxon>
        <taxon>Bacilli</taxon>
        <taxon>Lactobacillales</taxon>
        <taxon>Lactobacillaceae</taxon>
        <taxon>Lactobacillus</taxon>
    </lineage>
</organism>
<evidence type="ECO:0000256" key="8">
    <source>
        <dbReference type="ARBA" id="ARBA00022989"/>
    </source>
</evidence>